<sequence>MTYNPPTAHRMPGEWSKIPSTLRTQQHPVECSSVFIRPQKNGPICCCPFKDPAPTSQRWPANTLQHIWTGTCSLLTLPCIPHSAILGTVGALRQEARFLGWAGQDKDHAKKRVPVP</sequence>
<protein>
    <submittedName>
        <fullName evidence="1">Uncharacterized protein</fullName>
    </submittedName>
</protein>
<proteinExistence type="predicted"/>
<name>A0A7S1NJT2_9EUGL</name>
<dbReference type="AlphaFoldDB" id="A0A7S1NJT2"/>
<reference evidence="1" key="1">
    <citation type="submission" date="2021-01" db="EMBL/GenBank/DDBJ databases">
        <authorList>
            <person name="Corre E."/>
            <person name="Pelletier E."/>
            <person name="Niang G."/>
            <person name="Scheremetjew M."/>
            <person name="Finn R."/>
            <person name="Kale V."/>
            <person name="Holt S."/>
            <person name="Cochrane G."/>
            <person name="Meng A."/>
            <person name="Brown T."/>
            <person name="Cohen L."/>
        </authorList>
    </citation>
    <scope>NUCLEOTIDE SEQUENCE</scope>
    <source>
        <strain evidence="1">NIES-381</strain>
    </source>
</reference>
<gene>
    <name evidence="1" type="ORF">EGYM00392_LOCUS35082</name>
</gene>
<evidence type="ECO:0000313" key="1">
    <source>
        <dbReference type="EMBL" id="CAD9023957.1"/>
    </source>
</evidence>
<organism evidence="1">
    <name type="scientific">Eutreptiella gymnastica</name>
    <dbReference type="NCBI Taxonomy" id="73025"/>
    <lineage>
        <taxon>Eukaryota</taxon>
        <taxon>Discoba</taxon>
        <taxon>Euglenozoa</taxon>
        <taxon>Euglenida</taxon>
        <taxon>Spirocuta</taxon>
        <taxon>Euglenophyceae</taxon>
        <taxon>Eutreptiales</taxon>
        <taxon>Eutreptiaceae</taxon>
        <taxon>Eutreptiella</taxon>
    </lineage>
</organism>
<dbReference type="EMBL" id="HBGA01093950">
    <property type="protein sequence ID" value="CAD9023957.1"/>
    <property type="molecule type" value="Transcribed_RNA"/>
</dbReference>
<accession>A0A7S1NJT2</accession>